<accession>A0A1H6ECE5</accession>
<evidence type="ECO:0000313" key="1">
    <source>
        <dbReference type="EMBL" id="SEG94943.1"/>
    </source>
</evidence>
<gene>
    <name evidence="1" type="ORF">SAMN05216223_13176</name>
</gene>
<organism evidence="1 2">
    <name type="scientific">Actinacidiphila yanglinensis</name>
    <dbReference type="NCBI Taxonomy" id="310779"/>
    <lineage>
        <taxon>Bacteria</taxon>
        <taxon>Bacillati</taxon>
        <taxon>Actinomycetota</taxon>
        <taxon>Actinomycetes</taxon>
        <taxon>Kitasatosporales</taxon>
        <taxon>Streptomycetaceae</taxon>
        <taxon>Actinacidiphila</taxon>
    </lineage>
</organism>
<dbReference type="OrthoDB" id="9153483at2"/>
<dbReference type="AlphaFoldDB" id="A0A1H6ECE5"/>
<sequence length="109" mass="12064">MTTDPIPAAAVVRVSRGNFDPARFPEVQEATAAISSFLIPVVKKLPGLISYYWATSPEGSMVNVSVWESEEHAEQMSRLKEMIVDARAITDKVGVVFIPIVNYPIDWTI</sequence>
<name>A0A1H6ECE5_9ACTN</name>
<dbReference type="GO" id="GO:0004497">
    <property type="term" value="F:monooxygenase activity"/>
    <property type="evidence" value="ECO:0007669"/>
    <property type="project" value="UniProtKB-KW"/>
</dbReference>
<evidence type="ECO:0000313" key="2">
    <source>
        <dbReference type="Proteomes" id="UP000236754"/>
    </source>
</evidence>
<dbReference type="Proteomes" id="UP000236754">
    <property type="component" value="Unassembled WGS sequence"/>
</dbReference>
<keyword evidence="1" id="KW-0560">Oxidoreductase</keyword>
<reference evidence="1 2" key="1">
    <citation type="submission" date="2016-10" db="EMBL/GenBank/DDBJ databases">
        <authorList>
            <person name="de Groot N.N."/>
        </authorList>
    </citation>
    <scope>NUCLEOTIDE SEQUENCE [LARGE SCALE GENOMIC DNA]</scope>
    <source>
        <strain evidence="1 2">CGMCC 4.2023</strain>
    </source>
</reference>
<dbReference type="EMBL" id="FNVU01000031">
    <property type="protein sequence ID" value="SEG94943.1"/>
    <property type="molecule type" value="Genomic_DNA"/>
</dbReference>
<dbReference type="InterPro" id="IPR011008">
    <property type="entry name" value="Dimeric_a/b-barrel"/>
</dbReference>
<proteinExistence type="predicted"/>
<dbReference type="Gene3D" id="3.30.70.100">
    <property type="match status" value="1"/>
</dbReference>
<keyword evidence="1" id="KW-0503">Monooxygenase</keyword>
<dbReference type="SUPFAM" id="SSF54909">
    <property type="entry name" value="Dimeric alpha+beta barrel"/>
    <property type="match status" value="1"/>
</dbReference>
<keyword evidence="2" id="KW-1185">Reference proteome</keyword>
<protein>
    <submittedName>
        <fullName evidence="1">Antibiotic biosynthesis monooxygenase</fullName>
    </submittedName>
</protein>
<dbReference type="RefSeq" id="WP_103890900.1">
    <property type="nucleotide sequence ID" value="NZ_FNVU01000031.1"/>
</dbReference>